<feature type="region of interest" description="Disordered" evidence="4">
    <location>
        <begin position="546"/>
        <end position="569"/>
    </location>
</feature>
<dbReference type="Proteomes" id="UP000288012">
    <property type="component" value="Unassembled WGS sequence"/>
</dbReference>
<dbReference type="PROSITE" id="PS50088">
    <property type="entry name" value="ANK_REPEAT"/>
    <property type="match status" value="2"/>
</dbReference>
<evidence type="ECO:0000313" key="6">
    <source>
        <dbReference type="Proteomes" id="UP000288012"/>
    </source>
</evidence>
<accession>A0A433JI29</accession>
<feature type="repeat" description="ANK" evidence="3">
    <location>
        <begin position="304"/>
        <end position="336"/>
    </location>
</feature>
<evidence type="ECO:0000313" key="5">
    <source>
        <dbReference type="EMBL" id="RUQ84517.1"/>
    </source>
</evidence>
<keyword evidence="2 3" id="KW-0040">ANK repeat</keyword>
<dbReference type="InterPro" id="IPR036770">
    <property type="entry name" value="Ankyrin_rpt-contain_sf"/>
</dbReference>
<dbReference type="PANTHER" id="PTHR24198:SF165">
    <property type="entry name" value="ANKYRIN REPEAT-CONTAINING PROTEIN-RELATED"/>
    <property type="match status" value="1"/>
</dbReference>
<dbReference type="PROSITE" id="PS50297">
    <property type="entry name" value="ANK_REP_REGION"/>
    <property type="match status" value="1"/>
</dbReference>
<evidence type="ECO:0000256" key="1">
    <source>
        <dbReference type="ARBA" id="ARBA00022737"/>
    </source>
</evidence>
<organism evidence="5 6">
    <name type="scientific">Legionella septentrionalis</name>
    <dbReference type="NCBI Taxonomy" id="2498109"/>
    <lineage>
        <taxon>Bacteria</taxon>
        <taxon>Pseudomonadati</taxon>
        <taxon>Pseudomonadota</taxon>
        <taxon>Gammaproteobacteria</taxon>
        <taxon>Legionellales</taxon>
        <taxon>Legionellaceae</taxon>
        <taxon>Legionella</taxon>
    </lineage>
</organism>
<dbReference type="EMBL" id="RZGR01000025">
    <property type="protein sequence ID" value="RUQ84517.1"/>
    <property type="molecule type" value="Genomic_DNA"/>
</dbReference>
<dbReference type="AlphaFoldDB" id="A0A433JI29"/>
<keyword evidence="1" id="KW-0677">Repeat</keyword>
<dbReference type="SMART" id="SM00248">
    <property type="entry name" value="ANK"/>
    <property type="match status" value="5"/>
</dbReference>
<dbReference type="InterPro" id="IPR002110">
    <property type="entry name" value="Ankyrin_rpt"/>
</dbReference>
<sequence length="569" mass="63857">MHTILIQLAEAFGHPHPEGICNSISIRWLEASLCGEEHIFNARMQYLKNFYNKVISEELSISEFISALKSKKNSLSSADQLNWDMLAFFDSLELYQNPYIHSELFNKNISQDKPHLISPFASSESILMHGGLARILNDSGLYTETELTNYLNKIFLCFIKHLSQGDVIGIILKNYNHTLTLTYKAGEGWTLLNINDYPAKKFSIKNTDLLAKEIISGFKTLGVDTVDYTACNASVFVTNNYNKKNELTKSFIEFQKNKIFTPEIANRKITQDLNLGIAYLAVLLNDVNTLARIAKYVELNNTSNGNTLVSIAAAHNFPEILAVLGAHGANMNVYDANSFTPLHTAILLGYENIVNILLKYGADLHQTDSKGRNLLFTAIASQPSFISLLLEKGINPNQEDNNKTTALSWAVYNDSQESVNRLLENKNLQNINKANNYGWTPALFAALNGDPQILSKLLLRANFLYSHKVTNTSLLLFVREYFKKRDEEIPSTIKTNLNKLFSRQNNDQYTFISPEELAEMMGHVGVAQLIKITNVVAQSSSASSSFFKSKTEEKDKNSSNGNNLDTLSR</sequence>
<comment type="caution">
    <text evidence="5">The sequence shown here is derived from an EMBL/GenBank/DDBJ whole genome shotgun (WGS) entry which is preliminary data.</text>
</comment>
<evidence type="ECO:0000256" key="2">
    <source>
        <dbReference type="ARBA" id="ARBA00023043"/>
    </source>
</evidence>
<dbReference type="PANTHER" id="PTHR24198">
    <property type="entry name" value="ANKYRIN REPEAT AND PROTEIN KINASE DOMAIN-CONTAINING PROTEIN"/>
    <property type="match status" value="1"/>
</dbReference>
<dbReference type="Gene3D" id="1.25.40.20">
    <property type="entry name" value="Ankyrin repeat-containing domain"/>
    <property type="match status" value="2"/>
</dbReference>
<gene>
    <name evidence="5" type="ORF">EKM59_08355</name>
</gene>
<reference evidence="5 6" key="1">
    <citation type="submission" date="2018-12" db="EMBL/GenBank/DDBJ databases">
        <title>Legionella sp,whole genome shotgun sequence.</title>
        <authorList>
            <person name="Wu H."/>
        </authorList>
    </citation>
    <scope>NUCLEOTIDE SEQUENCE [LARGE SCALE GENOMIC DNA]</scope>
    <source>
        <strain evidence="6">km714</strain>
    </source>
</reference>
<proteinExistence type="predicted"/>
<feature type="compositionally biased region" description="Polar residues" evidence="4">
    <location>
        <begin position="558"/>
        <end position="569"/>
    </location>
</feature>
<evidence type="ECO:0000256" key="4">
    <source>
        <dbReference type="SAM" id="MobiDB-lite"/>
    </source>
</evidence>
<protein>
    <submittedName>
        <fullName evidence="5">Uncharacterized protein</fullName>
    </submittedName>
</protein>
<feature type="repeat" description="ANK" evidence="3">
    <location>
        <begin position="337"/>
        <end position="369"/>
    </location>
</feature>
<dbReference type="SUPFAM" id="SSF48403">
    <property type="entry name" value="Ankyrin repeat"/>
    <property type="match status" value="1"/>
</dbReference>
<name>A0A433JI29_9GAMM</name>
<evidence type="ECO:0000256" key="3">
    <source>
        <dbReference type="PROSITE-ProRule" id="PRU00023"/>
    </source>
</evidence>
<keyword evidence="6" id="KW-1185">Reference proteome</keyword>
<dbReference type="Pfam" id="PF12796">
    <property type="entry name" value="Ank_2"/>
    <property type="match status" value="2"/>
</dbReference>
<dbReference type="RefSeq" id="WP_127111405.1">
    <property type="nucleotide sequence ID" value="NZ_RZGR01000025.1"/>
</dbReference>